<proteinExistence type="inferred from homology"/>
<evidence type="ECO:0000313" key="6">
    <source>
        <dbReference type="Proteomes" id="UP000665561"/>
    </source>
</evidence>
<gene>
    <name evidence="5" type="ORF">GT019_28925</name>
</gene>
<sequence length="272" mass="29344">MTKETTLEHLAALLPVVKSAIPVDLAIGLCDMEKFIAYWPGEDIDLKIKPGQLLQEAEPLTKALRDDVRFQDVVPAQYYGFEFIGTAFPLHDHTGAVIGGLAIQIRSHSELVGIADRISTSLSLANEQIVRLNEGSDQLAGLAQQLHGYSQQTEINIANTDSVVSLIKGIADQTHLIGINAAIEAAHAGDRGAGFGVIAAEIRKLAAQTVSSTETVRDTLDVFKELTKTMTESIAYIAETGQGQAASTQQLLSFFEEINRLSSTLGEFAKRL</sequence>
<evidence type="ECO:0000256" key="3">
    <source>
        <dbReference type="PROSITE-ProRule" id="PRU00284"/>
    </source>
</evidence>
<dbReference type="EMBL" id="JAAAMV010000033">
    <property type="protein sequence ID" value="NBD27909.1"/>
    <property type="molecule type" value="Genomic_DNA"/>
</dbReference>
<comment type="caution">
    <text evidence="5">The sequence shown here is derived from an EMBL/GenBank/DDBJ whole genome shotgun (WGS) entry which is preliminary data.</text>
</comment>
<dbReference type="SUPFAM" id="SSF58104">
    <property type="entry name" value="Methyl-accepting chemotaxis protein (MCP) signaling domain"/>
    <property type="match status" value="1"/>
</dbReference>
<dbReference type="PROSITE" id="PS50111">
    <property type="entry name" value="CHEMOTAXIS_TRANSDUC_2"/>
    <property type="match status" value="1"/>
</dbReference>
<name>A0ABW9XYV1_9BACL</name>
<evidence type="ECO:0000313" key="5">
    <source>
        <dbReference type="EMBL" id="NBD27909.1"/>
    </source>
</evidence>
<reference evidence="5 6" key="1">
    <citation type="submission" date="2020-01" db="EMBL/GenBank/DDBJ databases">
        <title>Paenibacillus soybeanensis sp. nov. isolated from the nodules of soybean (Glycine max(L.) Merr).</title>
        <authorList>
            <person name="Wang H."/>
        </authorList>
    </citation>
    <scope>NUCLEOTIDE SEQUENCE [LARGE SCALE GENOMIC DNA]</scope>
    <source>
        <strain evidence="5 6">T1</strain>
    </source>
</reference>
<evidence type="ECO:0000259" key="4">
    <source>
        <dbReference type="PROSITE" id="PS50111"/>
    </source>
</evidence>
<accession>A0ABW9XYV1</accession>
<evidence type="ECO:0000256" key="1">
    <source>
        <dbReference type="ARBA" id="ARBA00022500"/>
    </source>
</evidence>
<evidence type="ECO:0000256" key="2">
    <source>
        <dbReference type="ARBA" id="ARBA00029447"/>
    </source>
</evidence>
<protein>
    <submittedName>
        <fullName evidence="5">Chemotaxis protein</fullName>
    </submittedName>
</protein>
<dbReference type="PRINTS" id="PR00260">
    <property type="entry name" value="CHEMTRNSDUCR"/>
</dbReference>
<dbReference type="Proteomes" id="UP000665561">
    <property type="component" value="Unassembled WGS sequence"/>
</dbReference>
<keyword evidence="3" id="KW-0807">Transducer</keyword>
<dbReference type="Pfam" id="PF00015">
    <property type="entry name" value="MCPsignal"/>
    <property type="match status" value="1"/>
</dbReference>
<feature type="domain" description="Methyl-accepting transducer" evidence="4">
    <location>
        <begin position="162"/>
        <end position="272"/>
    </location>
</feature>
<dbReference type="PANTHER" id="PTHR43531:SF11">
    <property type="entry name" value="METHYL-ACCEPTING CHEMOTAXIS PROTEIN 3"/>
    <property type="match status" value="1"/>
</dbReference>
<dbReference type="InterPro" id="IPR004089">
    <property type="entry name" value="MCPsignal_dom"/>
</dbReference>
<comment type="similarity">
    <text evidence="2">Belongs to the methyl-accepting chemotaxis (MCP) protein family.</text>
</comment>
<organism evidence="5 6">
    <name type="scientific">Paenibacillus glycinis</name>
    <dbReference type="NCBI Taxonomy" id="2697035"/>
    <lineage>
        <taxon>Bacteria</taxon>
        <taxon>Bacillati</taxon>
        <taxon>Bacillota</taxon>
        <taxon>Bacilli</taxon>
        <taxon>Bacillales</taxon>
        <taxon>Paenibacillaceae</taxon>
        <taxon>Paenibacillus</taxon>
    </lineage>
</organism>
<dbReference type="RefSeq" id="WP_161746932.1">
    <property type="nucleotide sequence ID" value="NZ_JAAAMV010000033.1"/>
</dbReference>
<dbReference type="InterPro" id="IPR051310">
    <property type="entry name" value="MCP_chemotaxis"/>
</dbReference>
<keyword evidence="6" id="KW-1185">Reference proteome</keyword>
<dbReference type="SMART" id="SM00283">
    <property type="entry name" value="MA"/>
    <property type="match status" value="1"/>
</dbReference>
<dbReference type="Gene3D" id="1.10.287.950">
    <property type="entry name" value="Methyl-accepting chemotaxis protein"/>
    <property type="match status" value="1"/>
</dbReference>
<keyword evidence="1" id="KW-0145">Chemotaxis</keyword>
<dbReference type="InterPro" id="IPR004090">
    <property type="entry name" value="Chemotax_Me-accpt_rcpt"/>
</dbReference>
<dbReference type="PANTHER" id="PTHR43531">
    <property type="entry name" value="PROTEIN ICFG"/>
    <property type="match status" value="1"/>
</dbReference>